<reference evidence="5" key="1">
    <citation type="submission" date="2025-08" db="UniProtKB">
        <authorList>
            <consortium name="Ensembl"/>
        </authorList>
    </citation>
    <scope>IDENTIFICATION</scope>
</reference>
<accession>A0A669R4R2</accession>
<keyword evidence="1" id="KW-0677">Repeat</keyword>
<keyword evidence="2 3" id="KW-0040">ANK repeat</keyword>
<proteinExistence type="predicted"/>
<keyword evidence="6" id="KW-1185">Reference proteome</keyword>
<dbReference type="InterPro" id="IPR036770">
    <property type="entry name" value="Ankyrin_rpt-contain_sf"/>
</dbReference>
<evidence type="ECO:0000256" key="1">
    <source>
        <dbReference type="ARBA" id="ARBA00022737"/>
    </source>
</evidence>
<dbReference type="Proteomes" id="UP000472261">
    <property type="component" value="Unplaced"/>
</dbReference>
<evidence type="ECO:0000313" key="6">
    <source>
        <dbReference type="Proteomes" id="UP000472261"/>
    </source>
</evidence>
<feature type="repeat" description="ANK" evidence="3">
    <location>
        <begin position="51"/>
        <end position="83"/>
    </location>
</feature>
<protein>
    <submittedName>
        <fullName evidence="5">Uncharacterized protein</fullName>
    </submittedName>
</protein>
<dbReference type="InterPro" id="IPR002110">
    <property type="entry name" value="Ankyrin_rpt"/>
</dbReference>
<dbReference type="SMART" id="SM00248">
    <property type="entry name" value="ANK"/>
    <property type="match status" value="4"/>
</dbReference>
<dbReference type="SUPFAM" id="SSF48403">
    <property type="entry name" value="Ankyrin repeat"/>
    <property type="match status" value="1"/>
</dbReference>
<dbReference type="PANTHER" id="PTHR24171:SF10">
    <property type="entry name" value="ANKYRIN REPEAT DOMAIN-CONTAINING PROTEIN 29-LIKE"/>
    <property type="match status" value="1"/>
</dbReference>
<dbReference type="Pfam" id="PF00023">
    <property type="entry name" value="Ank"/>
    <property type="match status" value="1"/>
</dbReference>
<dbReference type="Gene3D" id="1.25.40.20">
    <property type="entry name" value="Ankyrin repeat-containing domain"/>
    <property type="match status" value="2"/>
</dbReference>
<dbReference type="PROSITE" id="PS50088">
    <property type="entry name" value="ANK_REPEAT"/>
    <property type="match status" value="3"/>
</dbReference>
<dbReference type="Pfam" id="PF12796">
    <property type="entry name" value="Ank_2"/>
    <property type="match status" value="1"/>
</dbReference>
<evidence type="ECO:0000256" key="4">
    <source>
        <dbReference type="SAM" id="MobiDB-lite"/>
    </source>
</evidence>
<dbReference type="Ensembl" id="ENSPCLT00000031730.1">
    <property type="protein sequence ID" value="ENSPCLP00000022876.1"/>
    <property type="gene ID" value="ENSPCLG00000020153.1"/>
</dbReference>
<feature type="region of interest" description="Disordered" evidence="4">
    <location>
        <begin position="159"/>
        <end position="182"/>
    </location>
</feature>
<dbReference type="AlphaFoldDB" id="A0A669R4R2"/>
<feature type="repeat" description="ANK" evidence="3">
    <location>
        <begin position="118"/>
        <end position="150"/>
    </location>
</feature>
<dbReference type="OMA" id="FHKMERE"/>
<reference evidence="5" key="2">
    <citation type="submission" date="2025-09" db="UniProtKB">
        <authorList>
            <consortium name="Ensembl"/>
        </authorList>
    </citation>
    <scope>IDENTIFICATION</scope>
</reference>
<name>A0A669R4R2_PHACC</name>
<evidence type="ECO:0000256" key="3">
    <source>
        <dbReference type="PROSITE-ProRule" id="PRU00023"/>
    </source>
</evidence>
<dbReference type="PANTHER" id="PTHR24171">
    <property type="entry name" value="ANKYRIN REPEAT DOMAIN-CONTAINING PROTEIN 39-RELATED"/>
    <property type="match status" value="1"/>
</dbReference>
<dbReference type="PROSITE" id="PS50297">
    <property type="entry name" value="ANK_REP_REGION"/>
    <property type="match status" value="1"/>
</dbReference>
<evidence type="ECO:0000313" key="5">
    <source>
        <dbReference type="Ensembl" id="ENSPCLP00000022876.1"/>
    </source>
</evidence>
<evidence type="ECO:0000256" key="2">
    <source>
        <dbReference type="ARBA" id="ARBA00023043"/>
    </source>
</evidence>
<organism evidence="5 6">
    <name type="scientific">Phasianus colchicus</name>
    <name type="common">Common pheasant</name>
    <dbReference type="NCBI Taxonomy" id="9054"/>
    <lineage>
        <taxon>Eukaryota</taxon>
        <taxon>Metazoa</taxon>
        <taxon>Chordata</taxon>
        <taxon>Craniata</taxon>
        <taxon>Vertebrata</taxon>
        <taxon>Euteleostomi</taxon>
        <taxon>Archelosauria</taxon>
        <taxon>Archosauria</taxon>
        <taxon>Dinosauria</taxon>
        <taxon>Saurischia</taxon>
        <taxon>Theropoda</taxon>
        <taxon>Coelurosauria</taxon>
        <taxon>Aves</taxon>
        <taxon>Neognathae</taxon>
        <taxon>Galloanserae</taxon>
        <taxon>Galliformes</taxon>
        <taxon>Phasianidae</taxon>
        <taxon>Phasianinae</taxon>
        <taxon>Phasianus</taxon>
    </lineage>
</organism>
<sequence>MGVSPPLPAGLWVLSPRTQQTSALRIAAARGYEECARHLLLCGAEVDAVVGGRGALHDSVAAPRPSSARLLLSFGADPNLLSSDGSAPLHLCTAPDSLQCAELLLAHGARVNLATRERALTALHVAAGRGLAEHVGLYLRHGADPALRSRQGETPLNAACSGAERPPGWGRDVGGHGDVALM</sequence>
<feature type="repeat" description="ANK" evidence="3">
    <location>
        <begin position="84"/>
        <end position="116"/>
    </location>
</feature>